<feature type="region of interest" description="Disordered" evidence="9">
    <location>
        <begin position="421"/>
        <end position="469"/>
    </location>
</feature>
<evidence type="ECO:0000256" key="3">
    <source>
        <dbReference type="ARBA" id="ARBA00022737"/>
    </source>
</evidence>
<evidence type="ECO:0000256" key="9">
    <source>
        <dbReference type="SAM" id="MobiDB-lite"/>
    </source>
</evidence>
<evidence type="ECO:0000259" key="10">
    <source>
        <dbReference type="PROSITE" id="PS50157"/>
    </source>
</evidence>
<dbReference type="AlphaFoldDB" id="A0AAW0ABF7"/>
<evidence type="ECO:0000256" key="4">
    <source>
        <dbReference type="ARBA" id="ARBA00022771"/>
    </source>
</evidence>
<dbReference type="PROSITE" id="PS50157">
    <property type="entry name" value="ZINC_FINGER_C2H2_2"/>
    <property type="match status" value="2"/>
</dbReference>
<dbReference type="PROSITE" id="PS00028">
    <property type="entry name" value="ZINC_FINGER_C2H2_1"/>
    <property type="match status" value="1"/>
</dbReference>
<dbReference type="InterPro" id="IPR013087">
    <property type="entry name" value="Znf_C2H2_type"/>
</dbReference>
<evidence type="ECO:0000256" key="6">
    <source>
        <dbReference type="ARBA" id="ARBA00023125"/>
    </source>
</evidence>
<accession>A0AAW0ABF7</accession>
<dbReference type="SMART" id="SM00355">
    <property type="entry name" value="ZnF_C2H2"/>
    <property type="match status" value="2"/>
</dbReference>
<keyword evidence="12" id="KW-1185">Reference proteome</keyword>
<evidence type="ECO:0000313" key="11">
    <source>
        <dbReference type="EMBL" id="KAK7006150.1"/>
    </source>
</evidence>
<feature type="compositionally biased region" description="Basic residues" evidence="9">
    <location>
        <begin position="231"/>
        <end position="240"/>
    </location>
</feature>
<dbReference type="Proteomes" id="UP001362999">
    <property type="component" value="Unassembled WGS sequence"/>
</dbReference>
<feature type="compositionally biased region" description="Polar residues" evidence="9">
    <location>
        <begin position="314"/>
        <end position="324"/>
    </location>
</feature>
<feature type="compositionally biased region" description="Polar residues" evidence="9">
    <location>
        <begin position="421"/>
        <end position="445"/>
    </location>
</feature>
<keyword evidence="4 8" id="KW-0863">Zinc-finger</keyword>
<feature type="domain" description="C2H2-type" evidence="10">
    <location>
        <begin position="476"/>
        <end position="503"/>
    </location>
</feature>
<keyword evidence="2" id="KW-0479">Metal-binding</keyword>
<dbReference type="Pfam" id="PF00096">
    <property type="entry name" value="zf-C2H2"/>
    <property type="match status" value="1"/>
</dbReference>
<keyword evidence="6" id="KW-0238">DNA-binding</keyword>
<keyword evidence="3" id="KW-0677">Repeat</keyword>
<evidence type="ECO:0000256" key="7">
    <source>
        <dbReference type="ARBA" id="ARBA00023242"/>
    </source>
</evidence>
<keyword evidence="5" id="KW-0862">Zinc</keyword>
<feature type="region of interest" description="Disordered" evidence="9">
    <location>
        <begin position="312"/>
        <end position="391"/>
    </location>
</feature>
<dbReference type="InterPro" id="IPR050331">
    <property type="entry name" value="Zinc_finger"/>
</dbReference>
<evidence type="ECO:0000256" key="2">
    <source>
        <dbReference type="ARBA" id="ARBA00022723"/>
    </source>
</evidence>
<proteinExistence type="predicted"/>
<dbReference type="InterPro" id="IPR036236">
    <property type="entry name" value="Znf_C2H2_sf"/>
</dbReference>
<dbReference type="Gene3D" id="3.30.160.60">
    <property type="entry name" value="Classic Zinc Finger"/>
    <property type="match status" value="1"/>
</dbReference>
<feature type="compositionally biased region" description="Low complexity" evidence="9">
    <location>
        <begin position="145"/>
        <end position="162"/>
    </location>
</feature>
<organism evidence="11 12">
    <name type="scientific">Favolaschia claudopus</name>
    <dbReference type="NCBI Taxonomy" id="2862362"/>
    <lineage>
        <taxon>Eukaryota</taxon>
        <taxon>Fungi</taxon>
        <taxon>Dikarya</taxon>
        <taxon>Basidiomycota</taxon>
        <taxon>Agaricomycotina</taxon>
        <taxon>Agaricomycetes</taxon>
        <taxon>Agaricomycetidae</taxon>
        <taxon>Agaricales</taxon>
        <taxon>Marasmiineae</taxon>
        <taxon>Mycenaceae</taxon>
        <taxon>Favolaschia</taxon>
    </lineage>
</organism>
<dbReference type="PANTHER" id="PTHR16515:SF2">
    <property type="entry name" value="PR DOMAIN ZINC FINGER PROTEIN 4"/>
    <property type="match status" value="1"/>
</dbReference>
<evidence type="ECO:0000256" key="5">
    <source>
        <dbReference type="ARBA" id="ARBA00022833"/>
    </source>
</evidence>
<evidence type="ECO:0000256" key="8">
    <source>
        <dbReference type="PROSITE-ProRule" id="PRU00042"/>
    </source>
</evidence>
<feature type="compositionally biased region" description="Polar residues" evidence="9">
    <location>
        <begin position="166"/>
        <end position="176"/>
    </location>
</feature>
<evidence type="ECO:0000313" key="12">
    <source>
        <dbReference type="Proteomes" id="UP001362999"/>
    </source>
</evidence>
<reference evidence="11 12" key="1">
    <citation type="journal article" date="2024" name="J Genomics">
        <title>Draft genome sequencing and assembly of Favolaschia claudopus CIRM-BRFM 2984 isolated from oak limbs.</title>
        <authorList>
            <person name="Navarro D."/>
            <person name="Drula E."/>
            <person name="Chaduli D."/>
            <person name="Cazenave R."/>
            <person name="Ahrendt S."/>
            <person name="Wang J."/>
            <person name="Lipzen A."/>
            <person name="Daum C."/>
            <person name="Barry K."/>
            <person name="Grigoriev I.V."/>
            <person name="Favel A."/>
            <person name="Rosso M.N."/>
            <person name="Martin F."/>
        </authorList>
    </citation>
    <scope>NUCLEOTIDE SEQUENCE [LARGE SCALE GENOMIC DNA]</scope>
    <source>
        <strain evidence="11 12">CIRM-BRFM 2984</strain>
    </source>
</reference>
<name>A0AAW0ABF7_9AGAR</name>
<feature type="region of interest" description="Disordered" evidence="9">
    <location>
        <begin position="1"/>
        <end position="23"/>
    </location>
</feature>
<feature type="domain" description="C2H2-type" evidence="10">
    <location>
        <begin position="504"/>
        <end position="523"/>
    </location>
</feature>
<dbReference type="GO" id="GO:0005634">
    <property type="term" value="C:nucleus"/>
    <property type="evidence" value="ECO:0007669"/>
    <property type="project" value="TreeGrafter"/>
</dbReference>
<dbReference type="GO" id="GO:0010468">
    <property type="term" value="P:regulation of gene expression"/>
    <property type="evidence" value="ECO:0007669"/>
    <property type="project" value="TreeGrafter"/>
</dbReference>
<dbReference type="PANTHER" id="PTHR16515">
    <property type="entry name" value="PR DOMAIN ZINC FINGER PROTEIN"/>
    <property type="match status" value="1"/>
</dbReference>
<comment type="subcellular location">
    <subcellularLocation>
        <location evidence="1">Nucleus</location>
    </subcellularLocation>
</comment>
<dbReference type="EMBL" id="JAWWNJ010000076">
    <property type="protein sequence ID" value="KAK7006150.1"/>
    <property type="molecule type" value="Genomic_DNA"/>
</dbReference>
<gene>
    <name evidence="11" type="ORF">R3P38DRAFT_1701661</name>
</gene>
<keyword evidence="7" id="KW-0539">Nucleus</keyword>
<comment type="caution">
    <text evidence="11">The sequence shown here is derived from an EMBL/GenBank/DDBJ whole genome shotgun (WGS) entry which is preliminary data.</text>
</comment>
<feature type="region of interest" description="Disordered" evidence="9">
    <location>
        <begin position="107"/>
        <end position="247"/>
    </location>
</feature>
<protein>
    <recommendedName>
        <fullName evidence="10">C2H2-type domain-containing protein</fullName>
    </recommendedName>
</protein>
<feature type="compositionally biased region" description="Low complexity" evidence="9">
    <location>
        <begin position="451"/>
        <end position="460"/>
    </location>
</feature>
<dbReference type="GO" id="GO:0008270">
    <property type="term" value="F:zinc ion binding"/>
    <property type="evidence" value="ECO:0007669"/>
    <property type="project" value="UniProtKB-KW"/>
</dbReference>
<dbReference type="SUPFAM" id="SSF57667">
    <property type="entry name" value="beta-beta-alpha zinc fingers"/>
    <property type="match status" value="1"/>
</dbReference>
<evidence type="ECO:0000256" key="1">
    <source>
        <dbReference type="ARBA" id="ARBA00004123"/>
    </source>
</evidence>
<sequence>MSESANFDEQLLNSAPEQPETASWTIVTDYAPELAPGIAHTTSINATRAYGLAPRSQSFGERFLPSSGEPVLIPSARSRRRAHSDNAFPSSTLAGFHFNSSDLDPFALEDDFSPPSDLPPRTSLHPIDTDPWRGLPRQRNHAPQTTLTPLSPSPGLLSPWSGFVSGASSPRSTPGSPNHPELYNTSLLSPNPDRSPLTRTGGSPGSPVVPRGAFDPSLPTEEESEGFRGRSSSRNRRTRSRPLSSIGSVARHLSEKLSIVDQPAYSFDDPYSGLGDGFQLFESQLGEDALLPLSQDGYVPLYPFPPSLPSSVPNTSISGAQNLFPSPRDLPPGQADDWNAPSPELLGAGHFPISQGDGRSRRQAGRADRQHQVHPYAAPFAGPSGHGEESGGMTWMGALASPSDNLFLTLPSAADHPCTMNPNWALGTSDSSSPRNVTSQSNQAGSAPGYRRSVATSATRRAAKRRRKDPSKLGAHICEYCGDDFTAAHNLKYHIQSHLSVKEHKCTECGQSFVTPQVLKRHQPKCSVAPRLKKRKHTT</sequence>
<feature type="region of interest" description="Disordered" evidence="9">
    <location>
        <begin position="58"/>
        <end position="94"/>
    </location>
</feature>